<organism evidence="1 2">
    <name type="scientific">Rhizophagus irregularis</name>
    <dbReference type="NCBI Taxonomy" id="588596"/>
    <lineage>
        <taxon>Eukaryota</taxon>
        <taxon>Fungi</taxon>
        <taxon>Fungi incertae sedis</taxon>
        <taxon>Mucoromycota</taxon>
        <taxon>Glomeromycotina</taxon>
        <taxon>Glomeromycetes</taxon>
        <taxon>Glomerales</taxon>
        <taxon>Glomeraceae</taxon>
        <taxon>Rhizophagus</taxon>
    </lineage>
</organism>
<reference evidence="1 2" key="2">
    <citation type="submission" date="2017-09" db="EMBL/GenBank/DDBJ databases">
        <title>Extensive intraspecific genome diversity in a model arbuscular mycorrhizal fungus.</title>
        <authorList>
            <person name="Chen E.C."/>
            <person name="Morin E."/>
            <person name="Beaudet D."/>
            <person name="Noel J."/>
            <person name="Ndikumana S."/>
            <person name="Charron P."/>
            <person name="St-Onge C."/>
            <person name="Giorgi J."/>
            <person name="Grigoriev I.V."/>
            <person name="Roux C."/>
            <person name="Martin F.M."/>
            <person name="Corradi N."/>
        </authorList>
    </citation>
    <scope>NUCLEOTIDE SEQUENCE [LARGE SCALE GENOMIC DNA]</scope>
    <source>
        <strain evidence="1 2">A5</strain>
    </source>
</reference>
<name>A0A2N0P7G9_9GLOM</name>
<comment type="caution">
    <text evidence="1">The sequence shown here is derived from an EMBL/GenBank/DDBJ whole genome shotgun (WGS) entry which is preliminary data.</text>
</comment>
<evidence type="ECO:0000313" key="2">
    <source>
        <dbReference type="Proteomes" id="UP000232722"/>
    </source>
</evidence>
<protein>
    <submittedName>
        <fullName evidence="1">Uncharacterized protein</fullName>
    </submittedName>
</protein>
<gene>
    <name evidence="1" type="ORF">RhiirA5_424727</name>
</gene>
<reference evidence="1 2" key="1">
    <citation type="submission" date="2016-04" db="EMBL/GenBank/DDBJ databases">
        <title>Genome analyses suggest a sexual origin of heterokaryosis in a supposedly ancient asexual fungus.</title>
        <authorList>
            <person name="Ropars J."/>
            <person name="Sedzielewska K."/>
            <person name="Noel J."/>
            <person name="Charron P."/>
            <person name="Farinelli L."/>
            <person name="Marton T."/>
            <person name="Kruger M."/>
            <person name="Pelin A."/>
            <person name="Brachmann A."/>
            <person name="Corradi N."/>
        </authorList>
    </citation>
    <scope>NUCLEOTIDE SEQUENCE [LARGE SCALE GENOMIC DNA]</scope>
    <source>
        <strain evidence="1 2">A5</strain>
    </source>
</reference>
<accession>A0A2N0P7G9</accession>
<dbReference type="EMBL" id="LLXJ01001314">
    <property type="protein sequence ID" value="PKC02786.1"/>
    <property type="molecule type" value="Genomic_DNA"/>
</dbReference>
<dbReference type="Proteomes" id="UP000232722">
    <property type="component" value="Unassembled WGS sequence"/>
</dbReference>
<proteinExistence type="predicted"/>
<sequence length="53" mass="6272">MIFSEAKSSTEPSFIFLKKIMLSFTYNWSSVEVAHKIYMDNIKRIGKDIEKLR</sequence>
<dbReference type="AlphaFoldDB" id="A0A2N0P7G9"/>
<evidence type="ECO:0000313" key="1">
    <source>
        <dbReference type="EMBL" id="PKC02786.1"/>
    </source>
</evidence>